<keyword evidence="3" id="KW-0862">Zinc</keyword>
<feature type="region of interest" description="Disordered" evidence="5">
    <location>
        <begin position="84"/>
        <end position="161"/>
    </location>
</feature>
<sequence>MKNCELCDCAANMYCESDQASLCWNCDAKVHSANFLVERHPRLLLCRNCQEPTTWRATGPRLSPIVSSCDRCCMLFHKDFSTAEEQDENNVSVDNGDSDDDEQEDCQVVPWRPTSHPPPPASSSSGDESSSLPSKARSSNSLKRIRHEKDIGSKEQRRRRRNDLLFGAPFSSGIDALFYEDSGTSFYCR</sequence>
<keyword evidence="2 4" id="KW-0863">Zinc-finger</keyword>
<reference evidence="7" key="2">
    <citation type="submission" date="2013-03" db="EMBL/GenBank/DDBJ databases">
        <authorList>
            <person name="Lin C.-S."/>
            <person name="Chan M.-T."/>
            <person name="Shih M.-C."/>
        </authorList>
    </citation>
    <scope>NUCLEOTIDE SEQUENCE</scope>
</reference>
<dbReference type="PANTHER" id="PTHR31717">
    <property type="entry name" value="ZINC FINGER PROTEIN CONSTANS-LIKE 10"/>
    <property type="match status" value="1"/>
</dbReference>
<gene>
    <name evidence="7" type="primary">COL1</name>
</gene>
<feature type="domain" description="B box-type" evidence="6">
    <location>
        <begin position="1"/>
        <end position="45"/>
    </location>
</feature>
<feature type="compositionally biased region" description="Low complexity" evidence="5">
    <location>
        <begin position="122"/>
        <end position="134"/>
    </location>
</feature>
<protein>
    <submittedName>
        <fullName evidence="7">CONSTANS-like 1</fullName>
    </submittedName>
</protein>
<dbReference type="SMART" id="SM00336">
    <property type="entry name" value="BBOX"/>
    <property type="match status" value="1"/>
</dbReference>
<dbReference type="EMBL" id="KC836884">
    <property type="protein sequence ID" value="AGI62025.1"/>
    <property type="molecule type" value="mRNA"/>
</dbReference>
<dbReference type="CDD" id="cd19821">
    <property type="entry name" value="Bbox1_BBX-like"/>
    <property type="match status" value="1"/>
</dbReference>
<dbReference type="GO" id="GO:0008270">
    <property type="term" value="F:zinc ion binding"/>
    <property type="evidence" value="ECO:0007669"/>
    <property type="project" value="UniProtKB-KW"/>
</dbReference>
<reference evidence="7" key="1">
    <citation type="journal article" date="2013" name="Planta">
        <title>Global transcriptome analysis and identification of a CONSTANS-like gene family in the orchid Erycina pusilla.</title>
        <authorList>
            <person name="Chou M.L."/>
            <person name="Shih M.C."/>
            <person name="Chan M.T."/>
            <person name="Liao S.Y."/>
            <person name="Hsu C.T."/>
            <person name="Haung Y.T."/>
            <person name="Chen J.J."/>
            <person name="Liao D.C."/>
            <person name="Wu F.H."/>
            <person name="Lin C.S."/>
        </authorList>
    </citation>
    <scope>NUCLEOTIDE SEQUENCE</scope>
</reference>
<evidence type="ECO:0000256" key="1">
    <source>
        <dbReference type="ARBA" id="ARBA00022723"/>
    </source>
</evidence>
<keyword evidence="1" id="KW-0479">Metal-binding</keyword>
<evidence type="ECO:0000259" key="6">
    <source>
        <dbReference type="PROSITE" id="PS50119"/>
    </source>
</evidence>
<feature type="compositionally biased region" description="Acidic residues" evidence="5">
    <location>
        <begin position="96"/>
        <end position="105"/>
    </location>
</feature>
<evidence type="ECO:0000256" key="3">
    <source>
        <dbReference type="ARBA" id="ARBA00022833"/>
    </source>
</evidence>
<dbReference type="PROSITE" id="PS50119">
    <property type="entry name" value="ZF_BBOX"/>
    <property type="match status" value="1"/>
</dbReference>
<proteinExistence type="evidence at transcript level"/>
<dbReference type="InterPro" id="IPR049808">
    <property type="entry name" value="CONSTANS-like_Bbox1"/>
</dbReference>
<name>M9QS80_9ASPA</name>
<dbReference type="PANTHER" id="PTHR31717:SF60">
    <property type="entry name" value="B-BOX TYPE ZINC FINGER FAMILY PROTEIN"/>
    <property type="match status" value="1"/>
</dbReference>
<organism evidence="7">
    <name type="scientific">Erycina pusilla</name>
    <dbReference type="NCBI Taxonomy" id="154679"/>
    <lineage>
        <taxon>Eukaryota</taxon>
        <taxon>Viridiplantae</taxon>
        <taxon>Streptophyta</taxon>
        <taxon>Embryophyta</taxon>
        <taxon>Tracheophyta</taxon>
        <taxon>Spermatophyta</taxon>
        <taxon>Magnoliopsida</taxon>
        <taxon>Liliopsida</taxon>
        <taxon>Asparagales</taxon>
        <taxon>Orchidaceae</taxon>
        <taxon>Epidendroideae</taxon>
        <taxon>Cymbidieae</taxon>
        <taxon>Oncidiinae</taxon>
        <taxon>Erycina</taxon>
    </lineage>
</organism>
<evidence type="ECO:0000256" key="5">
    <source>
        <dbReference type="SAM" id="MobiDB-lite"/>
    </source>
</evidence>
<dbReference type="AlphaFoldDB" id="M9QS80"/>
<evidence type="ECO:0000256" key="2">
    <source>
        <dbReference type="ARBA" id="ARBA00022771"/>
    </source>
</evidence>
<evidence type="ECO:0000313" key="7">
    <source>
        <dbReference type="EMBL" id="AGI62025.1"/>
    </source>
</evidence>
<dbReference type="Pfam" id="PF00643">
    <property type="entry name" value="zf-B_box"/>
    <property type="match status" value="1"/>
</dbReference>
<dbReference type="InterPro" id="IPR000315">
    <property type="entry name" value="Znf_B-box"/>
</dbReference>
<accession>M9QS80</accession>
<evidence type="ECO:0000256" key="4">
    <source>
        <dbReference type="PROSITE-ProRule" id="PRU00024"/>
    </source>
</evidence>